<organism evidence="3 4">
    <name type="scientific">Clostridium porci</name>
    <dbReference type="NCBI Taxonomy" id="2605778"/>
    <lineage>
        <taxon>Bacteria</taxon>
        <taxon>Bacillati</taxon>
        <taxon>Bacillota</taxon>
        <taxon>Clostridia</taxon>
        <taxon>Eubacteriales</taxon>
        <taxon>Clostridiaceae</taxon>
        <taxon>Clostridium</taxon>
    </lineage>
</organism>
<reference evidence="3 4" key="1">
    <citation type="submission" date="2019-08" db="EMBL/GenBank/DDBJ databases">
        <title>In-depth cultivation of the pig gut microbiome towards novel bacterial diversity and tailored functional studies.</title>
        <authorList>
            <person name="Wylensek D."/>
            <person name="Hitch T.C.A."/>
            <person name="Clavel T."/>
        </authorList>
    </citation>
    <scope>NUCLEOTIDE SEQUENCE [LARGE SCALE GENOMIC DNA]</scope>
    <source>
        <strain evidence="3 4">WCA-389-WT-23D1</strain>
    </source>
</reference>
<dbReference type="Pfam" id="PF00498">
    <property type="entry name" value="FHA"/>
    <property type="match status" value="1"/>
</dbReference>
<keyword evidence="1" id="KW-0472">Membrane</keyword>
<dbReference type="SUPFAM" id="SSF49879">
    <property type="entry name" value="SMAD/FHA domain"/>
    <property type="match status" value="1"/>
</dbReference>
<dbReference type="Gene3D" id="2.60.200.20">
    <property type="match status" value="1"/>
</dbReference>
<gene>
    <name evidence="3" type="ORF">FYJ39_10470</name>
</gene>
<dbReference type="InterPro" id="IPR050923">
    <property type="entry name" value="Cell_Proc_Reg/RNA_Proc"/>
</dbReference>
<keyword evidence="1" id="KW-1133">Transmembrane helix</keyword>
<dbReference type="CDD" id="cd00060">
    <property type="entry name" value="FHA"/>
    <property type="match status" value="1"/>
</dbReference>
<keyword evidence="4" id="KW-1185">Reference proteome</keyword>
<dbReference type="EMBL" id="VUMD01000008">
    <property type="protein sequence ID" value="MSS36993.1"/>
    <property type="molecule type" value="Genomic_DNA"/>
</dbReference>
<name>A0A7X2NLH3_9CLOT</name>
<dbReference type="AlphaFoldDB" id="A0A7X2NLH3"/>
<dbReference type="PANTHER" id="PTHR23308">
    <property type="entry name" value="NUCLEAR INHIBITOR OF PROTEIN PHOSPHATASE-1"/>
    <property type="match status" value="1"/>
</dbReference>
<dbReference type="Proteomes" id="UP000429958">
    <property type="component" value="Unassembled WGS sequence"/>
</dbReference>
<feature type="transmembrane region" description="Helical" evidence="1">
    <location>
        <begin position="240"/>
        <end position="257"/>
    </location>
</feature>
<dbReference type="Pfam" id="PF19909">
    <property type="entry name" value="DUF6382"/>
    <property type="match status" value="1"/>
</dbReference>
<proteinExistence type="predicted"/>
<keyword evidence="1" id="KW-0812">Transmembrane</keyword>
<feature type="domain" description="FHA" evidence="2">
    <location>
        <begin position="398"/>
        <end position="448"/>
    </location>
</feature>
<evidence type="ECO:0000313" key="4">
    <source>
        <dbReference type="Proteomes" id="UP000429958"/>
    </source>
</evidence>
<comment type="caution">
    <text evidence="3">The sequence shown here is derived from an EMBL/GenBank/DDBJ whole genome shotgun (WGS) entry which is preliminary data.</text>
</comment>
<dbReference type="InterPro" id="IPR000253">
    <property type="entry name" value="FHA_dom"/>
</dbReference>
<evidence type="ECO:0000313" key="3">
    <source>
        <dbReference type="EMBL" id="MSS36993.1"/>
    </source>
</evidence>
<protein>
    <submittedName>
        <fullName evidence="3">FHA domain-containing protein</fullName>
    </submittedName>
</protein>
<dbReference type="InterPro" id="IPR008984">
    <property type="entry name" value="SMAD_FHA_dom_sf"/>
</dbReference>
<feature type="transmembrane region" description="Helical" evidence="1">
    <location>
        <begin position="269"/>
        <end position="289"/>
    </location>
</feature>
<dbReference type="PROSITE" id="PS50006">
    <property type="entry name" value="FHA_DOMAIN"/>
    <property type="match status" value="1"/>
</dbReference>
<accession>A0A7X2NLH3</accession>
<dbReference type="RefSeq" id="WP_154472432.1">
    <property type="nucleotide sequence ID" value="NZ_VUMD01000008.1"/>
</dbReference>
<dbReference type="InterPro" id="IPR045962">
    <property type="entry name" value="DUF6382"/>
</dbReference>
<evidence type="ECO:0000256" key="1">
    <source>
        <dbReference type="SAM" id="Phobius"/>
    </source>
</evidence>
<evidence type="ECO:0000259" key="2">
    <source>
        <dbReference type="PROSITE" id="PS50006"/>
    </source>
</evidence>
<dbReference type="SMART" id="SM00240">
    <property type="entry name" value="FHA"/>
    <property type="match status" value="1"/>
</dbReference>
<sequence length="472" mass="54338">MEISYRREMKRNYLVVEPENKEAAGYEARMLEENHIQGLLKMRIKYQEGQPLYYYDITSRQPLSRLLEKRFITKNEICTILMQLHSTLTRMEAFLLREEGILLEPDYIYMEPELFRLGVCLAPENEGDFQDQLSHFLQYILKRVDHKDRECVVLAYGLYQESLKENVTMEDLLRLTAAEGMKESYAAGDWDAAVDNQKEEGESREYCGSGSLVQPPGMAADLSDSAVDIQKPCLPFKKQLLLWLPVVLFLPAFIWAMKGKEALLEFRYILLAIDIGLLSLLMLGDVLMVKFGLMQGKEEKLCVLEEERKDSSWKILYEDVDESPPAPASHMYIQHIENEPKSWGSPERGPVPEHQLNKNTEETFQTALLSEPSYSSPLCRLTALQPGGEDILIGYYPFVIGKNKELADYVLSKDTVSRFHLRIDKEEERYLVTDLNSTNGTRVNNYSLEANETVEIKPGDEIYIAEIGYVFF</sequence>